<dbReference type="OrthoDB" id="982559at2759"/>
<proteinExistence type="predicted"/>
<evidence type="ECO:0000313" key="1">
    <source>
        <dbReference type="EMBL" id="MBA0815934.1"/>
    </source>
</evidence>
<accession>A0A7J9I2X5</accession>
<name>A0A7J9I2X5_9ROSI</name>
<dbReference type="EMBL" id="JABFAD010000013">
    <property type="protein sequence ID" value="MBA0815934.1"/>
    <property type="molecule type" value="Genomic_DNA"/>
</dbReference>
<reference evidence="1 2" key="1">
    <citation type="journal article" date="2019" name="Genome Biol. Evol.">
        <title>Insights into the evolution of the New World diploid cottons (Gossypium, subgenus Houzingenia) based on genome sequencing.</title>
        <authorList>
            <person name="Grover C.E."/>
            <person name="Arick M.A. 2nd"/>
            <person name="Thrash A."/>
            <person name="Conover J.L."/>
            <person name="Sanders W.S."/>
            <person name="Peterson D.G."/>
            <person name="Frelichowski J.E."/>
            <person name="Scheffler J.A."/>
            <person name="Scheffler B.E."/>
            <person name="Wendel J.F."/>
        </authorList>
    </citation>
    <scope>NUCLEOTIDE SEQUENCE [LARGE SCALE GENOMIC DNA]</scope>
    <source>
        <strain evidence="1">0</strain>
        <tissue evidence="1">Leaf</tissue>
    </source>
</reference>
<protein>
    <submittedName>
        <fullName evidence="1">Uncharacterized protein</fullName>
    </submittedName>
</protein>
<dbReference type="Proteomes" id="UP000593560">
    <property type="component" value="Unassembled WGS sequence"/>
</dbReference>
<sequence length="54" mass="6080">MGYRKRSTDALSATVEGSLKRISLQHTRSKGVVTRVSNVLQSDHGRHTNMERRA</sequence>
<comment type="caution">
    <text evidence="1">The sequence shown here is derived from an EMBL/GenBank/DDBJ whole genome shotgun (WGS) entry which is preliminary data.</text>
</comment>
<dbReference type="AlphaFoldDB" id="A0A7J9I2X5"/>
<organism evidence="1 2">
    <name type="scientific">Gossypium harknessii</name>
    <dbReference type="NCBI Taxonomy" id="34285"/>
    <lineage>
        <taxon>Eukaryota</taxon>
        <taxon>Viridiplantae</taxon>
        <taxon>Streptophyta</taxon>
        <taxon>Embryophyta</taxon>
        <taxon>Tracheophyta</taxon>
        <taxon>Spermatophyta</taxon>
        <taxon>Magnoliopsida</taxon>
        <taxon>eudicotyledons</taxon>
        <taxon>Gunneridae</taxon>
        <taxon>Pentapetalae</taxon>
        <taxon>rosids</taxon>
        <taxon>malvids</taxon>
        <taxon>Malvales</taxon>
        <taxon>Malvaceae</taxon>
        <taxon>Malvoideae</taxon>
        <taxon>Gossypium</taxon>
    </lineage>
</organism>
<gene>
    <name evidence="1" type="ORF">Gohar_000651</name>
</gene>
<keyword evidence="2" id="KW-1185">Reference proteome</keyword>
<evidence type="ECO:0000313" key="2">
    <source>
        <dbReference type="Proteomes" id="UP000593560"/>
    </source>
</evidence>